<dbReference type="PROSITE" id="PS50835">
    <property type="entry name" value="IG_LIKE"/>
    <property type="match status" value="2"/>
</dbReference>
<reference evidence="8" key="1">
    <citation type="submission" date="2025-08" db="UniProtKB">
        <authorList>
            <consortium name="RefSeq"/>
        </authorList>
    </citation>
    <scope>IDENTIFICATION</scope>
    <source>
        <tissue evidence="8">Gonad</tissue>
    </source>
</reference>
<dbReference type="InterPro" id="IPR003591">
    <property type="entry name" value="Leu-rich_rpt_typical-subtyp"/>
</dbReference>
<evidence type="ECO:0000256" key="5">
    <source>
        <dbReference type="SAM" id="Phobius"/>
    </source>
</evidence>
<dbReference type="InterPro" id="IPR003598">
    <property type="entry name" value="Ig_sub2"/>
</dbReference>
<dbReference type="PANTHER" id="PTHR24373">
    <property type="entry name" value="SLIT RELATED LEUCINE-RICH REPEAT NEURONAL PROTEIN"/>
    <property type="match status" value="1"/>
</dbReference>
<keyword evidence="2" id="KW-0732">Signal</keyword>
<dbReference type="Pfam" id="PF13927">
    <property type="entry name" value="Ig_3"/>
    <property type="match status" value="2"/>
</dbReference>
<dbReference type="InterPro" id="IPR000483">
    <property type="entry name" value="Cys-rich_flank_reg_C"/>
</dbReference>
<dbReference type="FunFam" id="3.80.10.10:FF:001360">
    <property type="entry name" value="Uncharacterized protein"/>
    <property type="match status" value="1"/>
</dbReference>
<dbReference type="GO" id="GO:0031012">
    <property type="term" value="C:extracellular matrix"/>
    <property type="evidence" value="ECO:0007669"/>
    <property type="project" value="TreeGrafter"/>
</dbReference>
<evidence type="ECO:0000313" key="7">
    <source>
        <dbReference type="Proteomes" id="UP000515135"/>
    </source>
</evidence>
<proteinExistence type="predicted"/>
<dbReference type="SMART" id="SM00408">
    <property type="entry name" value="IGc2"/>
    <property type="match status" value="2"/>
</dbReference>
<dbReference type="PROSITE" id="PS51450">
    <property type="entry name" value="LRR"/>
    <property type="match status" value="2"/>
</dbReference>
<dbReference type="AlphaFoldDB" id="A0A6P5AH37"/>
<feature type="domain" description="Ig-like" evidence="6">
    <location>
        <begin position="358"/>
        <end position="446"/>
    </location>
</feature>
<protein>
    <submittedName>
        <fullName evidence="8">Immunoglobulin superfamily member 10-like isoform X2</fullName>
    </submittedName>
</protein>
<dbReference type="OrthoDB" id="676979at2759"/>
<evidence type="ECO:0000256" key="1">
    <source>
        <dbReference type="ARBA" id="ARBA00022614"/>
    </source>
</evidence>
<keyword evidence="5" id="KW-1133">Transmembrane helix</keyword>
<dbReference type="SUPFAM" id="SSF52058">
    <property type="entry name" value="L domain-like"/>
    <property type="match status" value="1"/>
</dbReference>
<sequence>MLGTAEGACSCTPSTCDCYGQGLTSVPQDLPTTITELDLTENQITTLSQSDFSRYRDLETIELDNNRISTINSQAFYSLSNLVTLYLSENRLTSLRSDMFVGLEKLQDVNFYTNYIDDIQAGTFNTTPQLRILELGDNRLTTIRSDMFTGLGKLQELNVNINNITNIQAGTFISTPQLGTLALHDNKLTNLRSDMFTGLGNLQRLLLYNNDISDIQTGTFNPTPQLINLFLYNNRIQSIPPNLLANLQQLRYLRFDYNNITTFPFQDLSKLQTISRLSLNNNQMSTLPSAAYDILSSISNVDIDNNPWQCDCRMTPFRLKMNGSYPFENQITCSQPSNFSGQNLIDIHPDDLGICEEPSIARFQRVANNPLVQGKPIYLVCEVSGIPTPSITVTLPSGLNATVVSDGRVTVDENGNIIIRDATSLDVGLYTCIATSPVGSTSAGLSIDVLDVEPRIVKFDSSVNTLGQRKSLSLVCEASGSPPPDITVILPSGLVTTLDVHGAVTITDVTAADSGLYVCIAVNVAGSTFSTLAVDLQTVQTTVLPSLTTIVTTPSKQPKSAPTFSQSVLLGAIFGSIAGTLIIVAIILTIWCKRNNQSPPKCPDFSVLFNNQTQKLTVLTNEYDLTHLKASSVNKSE</sequence>
<keyword evidence="5" id="KW-0812">Transmembrane</keyword>
<dbReference type="FunFam" id="3.80.10.10:FF:001176">
    <property type="entry name" value="Uncharacterized protein"/>
    <property type="match status" value="1"/>
</dbReference>
<name>A0A6P5AH37_BRABE</name>
<feature type="domain" description="Ig-like" evidence="6">
    <location>
        <begin position="454"/>
        <end position="535"/>
    </location>
</feature>
<keyword evidence="1" id="KW-0433">Leucine-rich repeat</keyword>
<accession>A0A6P5AH37</accession>
<dbReference type="GO" id="GO:0005615">
    <property type="term" value="C:extracellular space"/>
    <property type="evidence" value="ECO:0007669"/>
    <property type="project" value="TreeGrafter"/>
</dbReference>
<dbReference type="SMART" id="SM00082">
    <property type="entry name" value="LRRCT"/>
    <property type="match status" value="1"/>
</dbReference>
<dbReference type="InterPro" id="IPR007110">
    <property type="entry name" value="Ig-like_dom"/>
</dbReference>
<dbReference type="SMART" id="SM00364">
    <property type="entry name" value="LRR_BAC"/>
    <property type="match status" value="5"/>
</dbReference>
<dbReference type="InterPro" id="IPR013783">
    <property type="entry name" value="Ig-like_fold"/>
</dbReference>
<keyword evidence="7" id="KW-1185">Reference proteome</keyword>
<dbReference type="GeneID" id="109486278"/>
<dbReference type="InterPro" id="IPR026906">
    <property type="entry name" value="LRR_5"/>
</dbReference>
<keyword evidence="3" id="KW-0677">Repeat</keyword>
<dbReference type="Proteomes" id="UP000515135">
    <property type="component" value="Unplaced"/>
</dbReference>
<evidence type="ECO:0000256" key="3">
    <source>
        <dbReference type="ARBA" id="ARBA00022737"/>
    </source>
</evidence>
<evidence type="ECO:0000259" key="6">
    <source>
        <dbReference type="PROSITE" id="PS50835"/>
    </source>
</evidence>
<dbReference type="Pfam" id="PF13855">
    <property type="entry name" value="LRR_8"/>
    <property type="match status" value="2"/>
</dbReference>
<dbReference type="InterPro" id="IPR036179">
    <property type="entry name" value="Ig-like_dom_sf"/>
</dbReference>
<keyword evidence="5" id="KW-0472">Membrane</keyword>
<organism evidence="7 8">
    <name type="scientific">Branchiostoma belcheri</name>
    <name type="common">Amphioxus</name>
    <dbReference type="NCBI Taxonomy" id="7741"/>
    <lineage>
        <taxon>Eukaryota</taxon>
        <taxon>Metazoa</taxon>
        <taxon>Chordata</taxon>
        <taxon>Cephalochordata</taxon>
        <taxon>Leptocardii</taxon>
        <taxon>Amphioxiformes</taxon>
        <taxon>Branchiostomatidae</taxon>
        <taxon>Branchiostoma</taxon>
    </lineage>
</organism>
<dbReference type="SUPFAM" id="SSF48726">
    <property type="entry name" value="Immunoglobulin"/>
    <property type="match status" value="2"/>
</dbReference>
<dbReference type="RefSeq" id="XP_019645624.1">
    <property type="nucleotide sequence ID" value="XM_019790065.1"/>
</dbReference>
<evidence type="ECO:0000256" key="2">
    <source>
        <dbReference type="ARBA" id="ARBA00022729"/>
    </source>
</evidence>
<dbReference type="PANTHER" id="PTHR24373:SF383">
    <property type="entry name" value="LEUCINE-RICH REPEAT-CONTAINING PROTEIN 15-LIKE"/>
    <property type="match status" value="1"/>
</dbReference>
<dbReference type="Gene3D" id="2.60.40.10">
    <property type="entry name" value="Immunoglobulins"/>
    <property type="match status" value="2"/>
</dbReference>
<evidence type="ECO:0000256" key="4">
    <source>
        <dbReference type="ARBA" id="ARBA00023157"/>
    </source>
</evidence>
<gene>
    <name evidence="8" type="primary">LOC109486278</name>
</gene>
<dbReference type="Pfam" id="PF13306">
    <property type="entry name" value="LRR_5"/>
    <property type="match status" value="1"/>
</dbReference>
<keyword evidence="4" id="KW-1015">Disulfide bond</keyword>
<evidence type="ECO:0000313" key="8">
    <source>
        <dbReference type="RefSeq" id="XP_019645624.1"/>
    </source>
</evidence>
<dbReference type="SMART" id="SM00409">
    <property type="entry name" value="IG"/>
    <property type="match status" value="2"/>
</dbReference>
<dbReference type="InterPro" id="IPR003599">
    <property type="entry name" value="Ig_sub"/>
</dbReference>
<feature type="transmembrane region" description="Helical" evidence="5">
    <location>
        <begin position="568"/>
        <end position="591"/>
    </location>
</feature>
<dbReference type="Gene3D" id="3.80.10.10">
    <property type="entry name" value="Ribonuclease Inhibitor"/>
    <property type="match status" value="2"/>
</dbReference>
<dbReference type="InterPro" id="IPR032675">
    <property type="entry name" value="LRR_dom_sf"/>
</dbReference>
<dbReference type="InterPro" id="IPR001611">
    <property type="entry name" value="Leu-rich_rpt"/>
</dbReference>
<dbReference type="SMART" id="SM00369">
    <property type="entry name" value="LRR_TYP"/>
    <property type="match status" value="11"/>
</dbReference>
<dbReference type="InterPro" id="IPR050328">
    <property type="entry name" value="Dev_Immune_Receptor"/>
</dbReference>